<proteinExistence type="predicted"/>
<evidence type="ECO:0000256" key="1">
    <source>
        <dbReference type="SAM" id="SignalP"/>
    </source>
</evidence>
<keyword evidence="1" id="KW-0732">Signal</keyword>
<sequence>MKVSHLLALTVLVTVTLFTSSHSDWTDIDKSVILGRPKRWALSEIHRCGPVKGYSCMKTSDCYKRYGRRDMVCFEVYPCLSSCIFIAQLLDYKKLMEQVKTLMLEGKPVNTHPDPVGYVRSWSNEPDEEVGSIRSR</sequence>
<protein>
    <submittedName>
        <fullName evidence="2">Uncharacterized protein</fullName>
    </submittedName>
</protein>
<feature type="chain" id="PRO_5043842150" evidence="1">
    <location>
        <begin position="24"/>
        <end position="136"/>
    </location>
</feature>
<dbReference type="EMBL" id="CAXLJL010000245">
    <property type="protein sequence ID" value="CAL5135146.1"/>
    <property type="molecule type" value="Genomic_DNA"/>
</dbReference>
<reference evidence="2" key="1">
    <citation type="submission" date="2024-06" db="EMBL/GenBank/DDBJ databases">
        <authorList>
            <person name="Liu X."/>
            <person name="Lenzi L."/>
            <person name="Haldenby T S."/>
            <person name="Uol C."/>
        </authorList>
    </citation>
    <scope>NUCLEOTIDE SEQUENCE</scope>
</reference>
<accession>A0AAV2TGG1</accession>
<feature type="signal peptide" evidence="1">
    <location>
        <begin position="1"/>
        <end position="23"/>
    </location>
</feature>
<dbReference type="Proteomes" id="UP001497525">
    <property type="component" value="Unassembled WGS sequence"/>
</dbReference>
<name>A0AAV2TGG1_CALDB</name>
<organism evidence="2 3">
    <name type="scientific">Calicophoron daubneyi</name>
    <name type="common">Rumen fluke</name>
    <name type="synonym">Paramphistomum daubneyi</name>
    <dbReference type="NCBI Taxonomy" id="300641"/>
    <lineage>
        <taxon>Eukaryota</taxon>
        <taxon>Metazoa</taxon>
        <taxon>Spiralia</taxon>
        <taxon>Lophotrochozoa</taxon>
        <taxon>Platyhelminthes</taxon>
        <taxon>Trematoda</taxon>
        <taxon>Digenea</taxon>
        <taxon>Plagiorchiida</taxon>
        <taxon>Pronocephalata</taxon>
        <taxon>Paramphistomoidea</taxon>
        <taxon>Paramphistomidae</taxon>
        <taxon>Calicophoron</taxon>
    </lineage>
</organism>
<evidence type="ECO:0000313" key="3">
    <source>
        <dbReference type="Proteomes" id="UP001497525"/>
    </source>
</evidence>
<evidence type="ECO:0000313" key="2">
    <source>
        <dbReference type="EMBL" id="CAL5135146.1"/>
    </source>
</evidence>
<gene>
    <name evidence="2" type="ORF">CDAUBV1_LOCUS9327</name>
</gene>
<dbReference type="AlphaFoldDB" id="A0AAV2TGG1"/>
<comment type="caution">
    <text evidence="2">The sequence shown here is derived from an EMBL/GenBank/DDBJ whole genome shotgun (WGS) entry which is preliminary data.</text>
</comment>